<evidence type="ECO:0000313" key="2">
    <source>
        <dbReference type="Proteomes" id="UP000429958"/>
    </source>
</evidence>
<dbReference type="Proteomes" id="UP000429958">
    <property type="component" value="Unassembled WGS sequence"/>
</dbReference>
<reference evidence="1 2" key="1">
    <citation type="submission" date="2019-08" db="EMBL/GenBank/DDBJ databases">
        <title>In-depth cultivation of the pig gut microbiome towards novel bacterial diversity and tailored functional studies.</title>
        <authorList>
            <person name="Wylensek D."/>
            <person name="Hitch T.C.A."/>
            <person name="Clavel T."/>
        </authorList>
    </citation>
    <scope>NUCLEOTIDE SEQUENCE [LARGE SCALE GENOMIC DNA]</scope>
    <source>
        <strain evidence="1 2">WCA-389-WT-23D1</strain>
    </source>
</reference>
<proteinExistence type="predicted"/>
<dbReference type="EMBL" id="VUMD01000022">
    <property type="protein sequence ID" value="MSS38332.1"/>
    <property type="molecule type" value="Genomic_DNA"/>
</dbReference>
<dbReference type="AlphaFoldDB" id="A0A7X2TDV3"/>
<gene>
    <name evidence="1" type="ORF">FYJ39_17785</name>
</gene>
<sequence>MFNLNNVFSHTKLKALAEKDKIAKVLQTTPEALEAFERAYQDNALMDTQSDNFFEQCAKQAIAKNHPEGSESIPIDMVERIVDELLQQTVAYVYNGKADSKRLYQHNALGPAVSNEEIQTLPYSLRPQLTGTLMKRDIREPAYTMIVQMYADYRATKNMQYYHLFRQGLDIQDLDSIMYQMIGTNPNSMGHWLSALVEAVKDSAFFKIPATTIIKVPLTLLQLTRCEYSALTATTLKIVDRFCEKAFGLDRKKEYFIKTGTYSSKFDFRNAHVHGEKEVAELGEYLLYIQHQAVMMAGPLTSPCIYGVSTTNEWVVREFIPDKENNPCIYKGLPLHTEYRVFVDCDTNTVLGISPYWGPNTMEKRFGHKEDANSPHQIHDYIIYKSHKETLMRRYEENKDRVRMEIETLLPRLHLSGQWSIDVMQNGDDFWLIDMALAQNSALIECVPENLRKVTEENWIPKLALTSEKKNNEEVLPKIQ</sequence>
<comment type="caution">
    <text evidence="1">The sequence shown here is derived from an EMBL/GenBank/DDBJ whole genome shotgun (WGS) entry which is preliminary data.</text>
</comment>
<name>A0A7X2TDV3_9CLOT</name>
<organism evidence="1 2">
    <name type="scientific">Clostridium porci</name>
    <dbReference type="NCBI Taxonomy" id="2605778"/>
    <lineage>
        <taxon>Bacteria</taxon>
        <taxon>Bacillati</taxon>
        <taxon>Bacillota</taxon>
        <taxon>Clostridia</taxon>
        <taxon>Eubacteriales</taxon>
        <taxon>Clostridiaceae</taxon>
        <taxon>Clostridium</taxon>
    </lineage>
</organism>
<protein>
    <submittedName>
        <fullName evidence="1">Uncharacterized protein</fullName>
    </submittedName>
</protein>
<dbReference type="RefSeq" id="WP_154473760.1">
    <property type="nucleotide sequence ID" value="NZ_VUMD01000022.1"/>
</dbReference>
<keyword evidence="2" id="KW-1185">Reference proteome</keyword>
<accession>A0A7X2TDV3</accession>
<evidence type="ECO:0000313" key="1">
    <source>
        <dbReference type="EMBL" id="MSS38332.1"/>
    </source>
</evidence>